<feature type="coiled-coil region" evidence="1">
    <location>
        <begin position="504"/>
        <end position="548"/>
    </location>
</feature>
<protein>
    <submittedName>
        <fullName evidence="2">Uncharacterized protein</fullName>
    </submittedName>
</protein>
<evidence type="ECO:0000256" key="1">
    <source>
        <dbReference type="SAM" id="Coils"/>
    </source>
</evidence>
<gene>
    <name evidence="2" type="ORF">CYCCA115_LOCUS7398</name>
</gene>
<feature type="coiled-coil region" evidence="1">
    <location>
        <begin position="684"/>
        <end position="746"/>
    </location>
</feature>
<accession>A0AAD2CRQ3</accession>
<reference evidence="2" key="1">
    <citation type="submission" date="2023-08" db="EMBL/GenBank/DDBJ databases">
        <authorList>
            <person name="Audoor S."/>
            <person name="Bilcke G."/>
        </authorList>
    </citation>
    <scope>NUCLEOTIDE SEQUENCE</scope>
</reference>
<dbReference type="AlphaFoldDB" id="A0AAD2CRQ3"/>
<proteinExistence type="predicted"/>
<dbReference type="EMBL" id="CAKOGP040001001">
    <property type="protein sequence ID" value="CAJ1941191.1"/>
    <property type="molecule type" value="Genomic_DNA"/>
</dbReference>
<sequence>MQTKSVTTAQEPPTEIEFATPHVQFQASLPTEAEIESGEARLETRDLLGSAEGKSNKNLALYPEVLMSLGFNVIQQKAKQQTLAMYPEVHVSLGFKALTLNAINQSLDVYPEGLPSSRVKAARTEMEKQNLGIYSEVISSLGFELTDTIASSNTRMPPNGGSTRAEVETKNLGIYCEVLTCLGFELTQTTASSEISMTQNGVSKKKEAEKQNLGIYFEVLACLGFELTVSSEIGIWHNSDSINEEVPFAKESTGNGELEKKIVMSKNEMTPEGRSNVVKKLPLSFKPTGFRQRGWLPMKSVVSDFRVRLINESSGRWKDLIIPVSDSLTLFDAVYNAESVQRTNIRQFPSQVALEVKQKACEILADVFIPHYGPIGQTTNYFGDTDILIDDEGTAIRSFTVDDLHQTTTVEIFERMSRPKDMVKFVLRVKKVEAVDVLESRVSTLEKQLHIASQQAKSGSELLADKLEALDEATSWNEQLSQELDELRAGANDHRPQSPRSEMVTKSKQQIEMLEQKEKALEQATERNESLKLQVVQLQKEIEILEVAANSSIMPDYKSVVDHVIEEEDDRDELSKDVSFKPVGFRQRGWRSDEEANMEMRLRVTNETTQLSKDFVIAIDDRVTVFDAVYTGGSDEDILDKTSNIHCIVWHDTGKDVRTFSVNALKQMSTKRFFELTSRRQDLMKALIRCQETANNQVQELESEVNSIGLRNEELQNSMCVLSNELAASMAKYNRLQRELDMMKQSQEGGLLFATELFEI</sequence>
<dbReference type="Proteomes" id="UP001295423">
    <property type="component" value="Unassembled WGS sequence"/>
</dbReference>
<evidence type="ECO:0000313" key="3">
    <source>
        <dbReference type="Proteomes" id="UP001295423"/>
    </source>
</evidence>
<evidence type="ECO:0000313" key="2">
    <source>
        <dbReference type="EMBL" id="CAJ1941191.1"/>
    </source>
</evidence>
<name>A0AAD2CRQ3_9STRA</name>
<organism evidence="2 3">
    <name type="scientific">Cylindrotheca closterium</name>
    <dbReference type="NCBI Taxonomy" id="2856"/>
    <lineage>
        <taxon>Eukaryota</taxon>
        <taxon>Sar</taxon>
        <taxon>Stramenopiles</taxon>
        <taxon>Ochrophyta</taxon>
        <taxon>Bacillariophyta</taxon>
        <taxon>Bacillariophyceae</taxon>
        <taxon>Bacillariophycidae</taxon>
        <taxon>Bacillariales</taxon>
        <taxon>Bacillariaceae</taxon>
        <taxon>Cylindrotheca</taxon>
    </lineage>
</organism>
<keyword evidence="3" id="KW-1185">Reference proteome</keyword>
<keyword evidence="1" id="KW-0175">Coiled coil</keyword>
<comment type="caution">
    <text evidence="2">The sequence shown here is derived from an EMBL/GenBank/DDBJ whole genome shotgun (WGS) entry which is preliminary data.</text>
</comment>